<evidence type="ECO:0000256" key="8">
    <source>
        <dbReference type="ARBA" id="ARBA00032005"/>
    </source>
</evidence>
<evidence type="ECO:0000256" key="12">
    <source>
        <dbReference type="PIRSR" id="PIRSR606262-3"/>
    </source>
</evidence>
<dbReference type="NCBIfam" id="NF004064">
    <property type="entry name" value="PRK05578.1"/>
    <property type="match status" value="1"/>
</dbReference>
<evidence type="ECO:0000256" key="7">
    <source>
        <dbReference type="ARBA" id="ARBA00022833"/>
    </source>
</evidence>
<dbReference type="PANTHER" id="PTHR11644:SF2">
    <property type="entry name" value="CYTIDINE DEAMINASE"/>
    <property type="match status" value="1"/>
</dbReference>
<accession>A0A088E164</accession>
<evidence type="ECO:0000313" key="25">
    <source>
        <dbReference type="Proteomes" id="UP000068832"/>
    </source>
</evidence>
<dbReference type="Proteomes" id="UP000061362">
    <property type="component" value="Chromosome"/>
</dbReference>
<dbReference type="Proteomes" id="UP000056255">
    <property type="component" value="Chromosome"/>
</dbReference>
<sequence>MQVTDPSDEELLNLAANAAKNSYSPYSGIRVGAALVGENGEVILGTNVENSSYGLSICAERVAVFTAVTKGIRKFKKIAISLSDGSGIMPCGACRQVLREFGRDILVITRDKTGKTTTFYLDDLLPHSFTLKGE</sequence>
<evidence type="ECO:0000256" key="1">
    <source>
        <dbReference type="ARBA" id="ARBA00001947"/>
    </source>
</evidence>
<evidence type="ECO:0000313" key="21">
    <source>
        <dbReference type="Proteomes" id="UP000056255"/>
    </source>
</evidence>
<dbReference type="EMBL" id="CP012173">
    <property type="protein sequence ID" value="AKV75460.1"/>
    <property type="molecule type" value="Genomic_DNA"/>
</dbReference>
<comment type="cofactor">
    <cofactor evidence="1 12">
        <name>Zn(2+)</name>
        <dbReference type="ChEBI" id="CHEBI:29105"/>
    </cofactor>
</comment>
<feature type="active site" description="Proton donor" evidence="10">
    <location>
        <position position="60"/>
    </location>
</feature>
<dbReference type="InterPro" id="IPR002125">
    <property type="entry name" value="CMP_dCMP_dom"/>
</dbReference>
<evidence type="ECO:0000256" key="6">
    <source>
        <dbReference type="ARBA" id="ARBA00022801"/>
    </source>
</evidence>
<dbReference type="Proteomes" id="UP000068832">
    <property type="component" value="Chromosome"/>
</dbReference>
<dbReference type="Proteomes" id="UP000062475">
    <property type="component" value="Chromosome"/>
</dbReference>
<feature type="binding site" evidence="11">
    <location>
        <begin position="47"/>
        <end position="53"/>
    </location>
    <ligand>
        <name>substrate</name>
    </ligand>
</feature>
<dbReference type="InterPro" id="IPR050202">
    <property type="entry name" value="Cyt/Deoxycyt_deaminase"/>
</dbReference>
<reference evidence="22 23" key="2">
    <citation type="journal article" date="2015" name="Genome Announc.">
        <title>Complete Genome Sequences of Evolved Arsenate-Resistant Metallosphaera sedula Strains.</title>
        <authorList>
            <person name="Ai C."/>
            <person name="McCarthy S."/>
            <person name="Schackwitz W."/>
            <person name="Martin J."/>
            <person name="Lipzen A."/>
            <person name="Blum P."/>
        </authorList>
    </citation>
    <scope>NUCLEOTIDE SEQUENCE [LARGE SCALE GENOMIC DNA]</scope>
    <source>
        <strain evidence="17 23">ARS120-1</strain>
        <strain evidence="18 22">ARS120-2</strain>
        <strain evidence="15 25">ARS50-1</strain>
        <strain evidence="16 24">ARS50-2</strain>
    </source>
</reference>
<dbReference type="PANTHER" id="PTHR11644">
    <property type="entry name" value="CYTIDINE DEAMINASE"/>
    <property type="match status" value="1"/>
</dbReference>
<dbReference type="EMBL" id="CP012172">
    <property type="protein sequence ID" value="AKV73216.1"/>
    <property type="molecule type" value="Genomic_DNA"/>
</dbReference>
<dbReference type="CDD" id="cd01283">
    <property type="entry name" value="cytidine_deaminase"/>
    <property type="match status" value="1"/>
</dbReference>
<evidence type="ECO:0000259" key="13">
    <source>
        <dbReference type="PROSITE" id="PS51747"/>
    </source>
</evidence>
<evidence type="ECO:0000256" key="10">
    <source>
        <dbReference type="PIRSR" id="PIRSR606262-1"/>
    </source>
</evidence>
<keyword evidence="5 12" id="KW-0479">Metal-binding</keyword>
<evidence type="ECO:0000313" key="17">
    <source>
        <dbReference type="EMBL" id="AKV77706.1"/>
    </source>
</evidence>
<dbReference type="PROSITE" id="PS00903">
    <property type="entry name" value="CYT_DCMP_DEAMINASES_1"/>
    <property type="match status" value="1"/>
</dbReference>
<dbReference type="Pfam" id="PF00383">
    <property type="entry name" value="dCMP_cyt_deam_1"/>
    <property type="match status" value="1"/>
</dbReference>
<dbReference type="FunFam" id="3.40.140.10:FF:000008">
    <property type="entry name" value="Cytidine deaminase"/>
    <property type="match status" value="1"/>
</dbReference>
<dbReference type="Proteomes" id="UP000062398">
    <property type="component" value="Chromosome"/>
</dbReference>
<name>A0A088E164_9CREN</name>
<dbReference type="GO" id="GO:0004126">
    <property type="term" value="F:cytidine deaminase activity"/>
    <property type="evidence" value="ECO:0007669"/>
    <property type="project" value="UniProtKB-EC"/>
</dbReference>
<evidence type="ECO:0000256" key="5">
    <source>
        <dbReference type="ARBA" id="ARBA00022723"/>
    </source>
</evidence>
<dbReference type="InterPro" id="IPR016192">
    <property type="entry name" value="APOBEC/CMP_deaminase_Zn-bd"/>
</dbReference>
<dbReference type="PROSITE" id="PS51747">
    <property type="entry name" value="CYT_DCMP_DEAMINASES_2"/>
    <property type="match status" value="1"/>
</dbReference>
<dbReference type="PATRIC" id="fig|43687.5.peg.26"/>
<evidence type="ECO:0000313" key="22">
    <source>
        <dbReference type="Proteomes" id="UP000061362"/>
    </source>
</evidence>
<proteinExistence type="inferred from homology"/>
<feature type="binding site" evidence="12">
    <location>
        <position position="58"/>
    </location>
    <ligand>
        <name>Zn(2+)</name>
        <dbReference type="ChEBI" id="CHEBI:29105"/>
        <note>catalytic</note>
    </ligand>
</feature>
<dbReference type="AlphaFoldDB" id="A0A088E164"/>
<feature type="binding site" evidence="12">
    <location>
        <position position="91"/>
    </location>
    <ligand>
        <name>Zn(2+)</name>
        <dbReference type="ChEBI" id="CHEBI:29105"/>
        <note>catalytic</note>
    </ligand>
</feature>
<dbReference type="SUPFAM" id="SSF53927">
    <property type="entry name" value="Cytidine deaminase-like"/>
    <property type="match status" value="1"/>
</dbReference>
<dbReference type="OrthoDB" id="39143at2157"/>
<reference evidence="19 21" key="3">
    <citation type="submission" date="2015-07" db="EMBL/GenBank/DDBJ databases">
        <title>Physiological, transcriptional responses and genome re-sequencing of acid resistant extremely thermoacidophilic Metallosphaera sedula SARC-M1.</title>
        <authorList>
            <person name="Ai C."/>
            <person name="McCarthy S."/>
            <person name="Eckrich V."/>
            <person name="Rudrappa D."/>
            <person name="Qiu G."/>
            <person name="Blum P."/>
        </authorList>
    </citation>
    <scope>NUCLEOTIDE SEQUENCE [LARGE SCALE GENOMIC DNA]</scope>
    <source>
        <strain evidence="19 21">SARC-M1</strain>
    </source>
</reference>
<organism evidence="14 20">
    <name type="scientific">Metallosphaera sedula</name>
    <dbReference type="NCBI Taxonomy" id="43687"/>
    <lineage>
        <taxon>Archaea</taxon>
        <taxon>Thermoproteota</taxon>
        <taxon>Thermoprotei</taxon>
        <taxon>Sulfolobales</taxon>
        <taxon>Sulfolobaceae</taxon>
        <taxon>Metallosphaera</taxon>
    </lineage>
</organism>
<evidence type="ECO:0000313" key="14">
    <source>
        <dbReference type="EMBL" id="AIM26189.1"/>
    </source>
</evidence>
<dbReference type="Proteomes" id="UP000029084">
    <property type="component" value="Chromosome"/>
</dbReference>
<dbReference type="NCBIfam" id="TIGR01354">
    <property type="entry name" value="cyt_deam_tetra"/>
    <property type="match status" value="1"/>
</dbReference>
<evidence type="ECO:0000313" key="23">
    <source>
        <dbReference type="Proteomes" id="UP000062398"/>
    </source>
</evidence>
<reference evidence="14 20" key="1">
    <citation type="journal article" date="2014" name="J. Bacteriol.">
        <title>Role of an Archaeal PitA Transporter in the Copper and Arsenic Resistance of Metallosphaera sedula, an Extreme Thermoacidophile.</title>
        <authorList>
            <person name="McCarthy S."/>
            <person name="Ai C."/>
            <person name="Wheaton G."/>
            <person name="Tevatia R."/>
            <person name="Eckrich V."/>
            <person name="Kelly R."/>
            <person name="Blum P."/>
        </authorList>
    </citation>
    <scope>NUCLEOTIDE SEQUENCE [LARGE SCALE GENOMIC DNA]</scope>
    <source>
        <strain evidence="14 20">CuR1</strain>
    </source>
</reference>
<dbReference type="GO" id="GO:0055086">
    <property type="term" value="P:nucleobase-containing small molecule metabolic process"/>
    <property type="evidence" value="ECO:0007669"/>
    <property type="project" value="UniProtKB-ARBA"/>
</dbReference>
<dbReference type="RefSeq" id="WP_011921171.1">
    <property type="nucleotide sequence ID" value="NZ_AP019770.1"/>
</dbReference>
<dbReference type="EMBL" id="CP008822">
    <property type="protein sequence ID" value="AIM26189.1"/>
    <property type="molecule type" value="Genomic_DNA"/>
</dbReference>
<evidence type="ECO:0000313" key="19">
    <source>
        <dbReference type="EMBL" id="AKV82194.1"/>
    </source>
</evidence>
<feature type="domain" description="CMP/dCMP-type deaminase" evidence="13">
    <location>
        <begin position="6"/>
        <end position="132"/>
    </location>
</feature>
<evidence type="ECO:0000256" key="2">
    <source>
        <dbReference type="ARBA" id="ARBA00003949"/>
    </source>
</evidence>
<evidence type="ECO:0000313" key="15">
    <source>
        <dbReference type="EMBL" id="AKV73216.1"/>
    </source>
</evidence>
<gene>
    <name evidence="14" type="ORF">HA72_0025</name>
    <name evidence="15" type="ORF">MsedA_0027</name>
    <name evidence="16" type="ORF">MsedB_0027</name>
    <name evidence="17" type="ORF">MsedC_0026</name>
    <name evidence="18" type="ORF">MsedD_0027</name>
    <name evidence="19" type="ORF">MsedE_0027</name>
</gene>
<dbReference type="GO" id="GO:0008270">
    <property type="term" value="F:zinc ion binding"/>
    <property type="evidence" value="ECO:0007669"/>
    <property type="project" value="InterPro"/>
</dbReference>
<evidence type="ECO:0000256" key="4">
    <source>
        <dbReference type="ARBA" id="ARBA00012783"/>
    </source>
</evidence>
<evidence type="ECO:0000313" key="16">
    <source>
        <dbReference type="EMBL" id="AKV75460.1"/>
    </source>
</evidence>
<dbReference type="OMA" id="LTHFTCV"/>
<dbReference type="GO" id="GO:0005829">
    <property type="term" value="C:cytosol"/>
    <property type="evidence" value="ECO:0007669"/>
    <property type="project" value="TreeGrafter"/>
</dbReference>
<dbReference type="Gene3D" id="3.40.140.10">
    <property type="entry name" value="Cytidine Deaminase, domain 2"/>
    <property type="match status" value="1"/>
</dbReference>
<evidence type="ECO:0000256" key="9">
    <source>
        <dbReference type="ARBA" id="ARBA00049558"/>
    </source>
</evidence>
<dbReference type="GO" id="GO:0042802">
    <property type="term" value="F:identical protein binding"/>
    <property type="evidence" value="ECO:0007669"/>
    <property type="project" value="UniProtKB-ARBA"/>
</dbReference>
<evidence type="ECO:0000256" key="11">
    <source>
        <dbReference type="PIRSR" id="PIRSR606262-2"/>
    </source>
</evidence>
<keyword evidence="6 14" id="KW-0378">Hydrolase</keyword>
<evidence type="ECO:0000313" key="20">
    <source>
        <dbReference type="Proteomes" id="UP000029084"/>
    </source>
</evidence>
<keyword evidence="7 12" id="KW-0862">Zinc</keyword>
<comment type="catalytic activity">
    <reaction evidence="9">
        <text>cytidine + H2O + H(+) = uridine + NH4(+)</text>
        <dbReference type="Rhea" id="RHEA:16069"/>
        <dbReference type="ChEBI" id="CHEBI:15377"/>
        <dbReference type="ChEBI" id="CHEBI:15378"/>
        <dbReference type="ChEBI" id="CHEBI:16704"/>
        <dbReference type="ChEBI" id="CHEBI:17562"/>
        <dbReference type="ChEBI" id="CHEBI:28938"/>
        <dbReference type="EC" id="3.5.4.5"/>
    </reaction>
</comment>
<feature type="binding site" evidence="12">
    <location>
        <position position="94"/>
    </location>
    <ligand>
        <name>Zn(2+)</name>
        <dbReference type="ChEBI" id="CHEBI:29105"/>
        <note>catalytic</note>
    </ligand>
</feature>
<comment type="similarity">
    <text evidence="3">Belongs to the cytidine and deoxycytidylate deaminase family.</text>
</comment>
<dbReference type="GeneID" id="91756875"/>
<dbReference type="InterPro" id="IPR016193">
    <property type="entry name" value="Cytidine_deaminase-like"/>
</dbReference>
<evidence type="ECO:0000313" key="24">
    <source>
        <dbReference type="Proteomes" id="UP000062475"/>
    </source>
</evidence>
<dbReference type="EMBL" id="CP012175">
    <property type="protein sequence ID" value="AKV79951.1"/>
    <property type="molecule type" value="Genomic_DNA"/>
</dbReference>
<protein>
    <recommendedName>
        <fullName evidence="4">cytidine deaminase</fullName>
        <ecNumber evidence="4">3.5.4.5</ecNumber>
    </recommendedName>
    <alternativeName>
        <fullName evidence="8">Cytidine aminohydrolase</fullName>
    </alternativeName>
</protein>
<dbReference type="EC" id="3.5.4.5" evidence="4"/>
<dbReference type="InterPro" id="IPR006262">
    <property type="entry name" value="Cyt_deam_tetra"/>
</dbReference>
<comment type="function">
    <text evidence="2">This enzyme scavenges exogenous and endogenous cytidine and 2'-deoxycytidine for UMP synthesis.</text>
</comment>
<evidence type="ECO:0000256" key="3">
    <source>
        <dbReference type="ARBA" id="ARBA00006576"/>
    </source>
</evidence>
<evidence type="ECO:0000313" key="18">
    <source>
        <dbReference type="EMBL" id="AKV79951.1"/>
    </source>
</evidence>
<dbReference type="EMBL" id="CP012176">
    <property type="protein sequence ID" value="AKV82194.1"/>
    <property type="molecule type" value="Genomic_DNA"/>
</dbReference>
<dbReference type="EMBL" id="CP012174">
    <property type="protein sequence ID" value="AKV77706.1"/>
    <property type="molecule type" value="Genomic_DNA"/>
</dbReference>
<dbReference type="GO" id="GO:0072527">
    <property type="term" value="P:pyrimidine-containing compound metabolic process"/>
    <property type="evidence" value="ECO:0007669"/>
    <property type="project" value="UniProtKB-ARBA"/>
</dbReference>